<dbReference type="AlphaFoldDB" id="A0A835M272"/>
<feature type="region of interest" description="Disordered" evidence="5">
    <location>
        <begin position="353"/>
        <end position="427"/>
    </location>
</feature>
<proteinExistence type="inferred from homology"/>
<comment type="similarity">
    <text evidence="2">Belongs to the RRP1 family.</text>
</comment>
<evidence type="ECO:0000256" key="1">
    <source>
        <dbReference type="ARBA" id="ARBA00004123"/>
    </source>
</evidence>
<comment type="caution">
    <text evidence="6">The sequence shown here is derived from an EMBL/GenBank/DDBJ whole genome shotgun (WGS) entry which is preliminary data.</text>
</comment>
<feature type="region of interest" description="Disordered" evidence="5">
    <location>
        <begin position="196"/>
        <end position="252"/>
    </location>
</feature>
<evidence type="ECO:0000256" key="3">
    <source>
        <dbReference type="ARBA" id="ARBA00022552"/>
    </source>
</evidence>
<keyword evidence="7" id="KW-1185">Reference proteome</keyword>
<evidence type="ECO:0000313" key="6">
    <source>
        <dbReference type="EMBL" id="KAF9616285.1"/>
    </source>
</evidence>
<dbReference type="PANTHER" id="PTHR13026">
    <property type="entry name" value="NNP-1 PROTEIN NOVEL NUCLEAR PROTEIN 1 NOP52"/>
    <property type="match status" value="1"/>
</dbReference>
<reference evidence="6 7" key="1">
    <citation type="submission" date="2020-10" db="EMBL/GenBank/DDBJ databases">
        <title>The Coptis chinensis genome and diversification of protoberbering-type alkaloids.</title>
        <authorList>
            <person name="Wang B."/>
            <person name="Shu S."/>
            <person name="Song C."/>
            <person name="Liu Y."/>
        </authorList>
    </citation>
    <scope>NUCLEOTIDE SEQUENCE [LARGE SCALE GENOMIC DNA]</scope>
    <source>
        <strain evidence="6">HL-2020</strain>
        <tissue evidence="6">Leaf</tissue>
    </source>
</reference>
<dbReference type="EMBL" id="JADFTS010000003">
    <property type="protein sequence ID" value="KAF9616285.1"/>
    <property type="molecule type" value="Genomic_DNA"/>
</dbReference>
<dbReference type="GO" id="GO:0006364">
    <property type="term" value="P:rRNA processing"/>
    <property type="evidence" value="ECO:0007669"/>
    <property type="project" value="UniProtKB-KW"/>
</dbReference>
<dbReference type="GO" id="GO:0005634">
    <property type="term" value="C:nucleus"/>
    <property type="evidence" value="ECO:0007669"/>
    <property type="project" value="UniProtKB-SubCell"/>
</dbReference>
<feature type="compositionally biased region" description="Basic residues" evidence="5">
    <location>
        <begin position="199"/>
        <end position="208"/>
    </location>
</feature>
<feature type="compositionally biased region" description="Basic residues" evidence="5">
    <location>
        <begin position="216"/>
        <end position="225"/>
    </location>
</feature>
<feature type="compositionally biased region" description="Polar residues" evidence="5">
    <location>
        <begin position="241"/>
        <end position="250"/>
    </location>
</feature>
<gene>
    <name evidence="6" type="ORF">IFM89_029061</name>
</gene>
<dbReference type="Pfam" id="PF05997">
    <property type="entry name" value="Nop52"/>
    <property type="match status" value="1"/>
</dbReference>
<feature type="compositionally biased region" description="Basic residues" evidence="5">
    <location>
        <begin position="417"/>
        <end position="427"/>
    </location>
</feature>
<sequence>MLILEEKTFLSCDKFPAQGVNYHLVGVFLEELKPFLPVNGEVIEVLLKPFVTVLGRSLDKVLLSKIKGCVFGVLLENGEKLLERKRKGEEGVEGGGVDEVELFGSIASMLGFSKKFFELGSSEECVQGNRKVLFGLHEEFGKLEKDLACSGIEIKVPEVRNEEVSELVPVTQVDVSMDEVSEQQVEVGDKVSIGSTSKLSKKMKKLKKSSGGSVTKKSKKSKKKRDMASSSDHSEVKDGSENGNMLNGENSTDDGGLITLNAAVISNLQMQFEKVAAEVGMDTDDSFAFDLPETPLVASVPKKRKRAKSIGGQVSVCDDLIGQDVNGGSAFGKTAEKSGKKVKFAMKDNLVWKPQSPLPPQSLRLPPSATPRGSALKKGVPAGPVIETPTMVKKVKRRATSLKKARKSLKSVSPSVKRLRKRRALSA</sequence>
<organism evidence="6 7">
    <name type="scientific">Coptis chinensis</name>
    <dbReference type="NCBI Taxonomy" id="261450"/>
    <lineage>
        <taxon>Eukaryota</taxon>
        <taxon>Viridiplantae</taxon>
        <taxon>Streptophyta</taxon>
        <taxon>Embryophyta</taxon>
        <taxon>Tracheophyta</taxon>
        <taxon>Spermatophyta</taxon>
        <taxon>Magnoliopsida</taxon>
        <taxon>Ranunculales</taxon>
        <taxon>Ranunculaceae</taxon>
        <taxon>Coptidoideae</taxon>
        <taxon>Coptis</taxon>
    </lineage>
</organism>
<evidence type="ECO:0000256" key="4">
    <source>
        <dbReference type="ARBA" id="ARBA00023242"/>
    </source>
</evidence>
<comment type="subcellular location">
    <subcellularLocation>
        <location evidence="1">Nucleus</location>
    </subcellularLocation>
</comment>
<evidence type="ECO:0000313" key="7">
    <source>
        <dbReference type="Proteomes" id="UP000631114"/>
    </source>
</evidence>
<protein>
    <submittedName>
        <fullName evidence="6">Uncharacterized protein</fullName>
    </submittedName>
</protein>
<evidence type="ECO:0000256" key="5">
    <source>
        <dbReference type="SAM" id="MobiDB-lite"/>
    </source>
</evidence>
<name>A0A835M272_9MAGN</name>
<keyword evidence="4" id="KW-0539">Nucleus</keyword>
<feature type="compositionally biased region" description="Basic residues" evidence="5">
    <location>
        <begin position="393"/>
        <end position="409"/>
    </location>
</feature>
<keyword evidence="3" id="KW-0698">rRNA processing</keyword>
<accession>A0A835M272</accession>
<dbReference type="PANTHER" id="PTHR13026:SF0">
    <property type="entry name" value="RIBOSOMAL RNA PROCESSING 1B"/>
    <property type="match status" value="1"/>
</dbReference>
<dbReference type="GO" id="GO:0030688">
    <property type="term" value="C:preribosome, small subunit precursor"/>
    <property type="evidence" value="ECO:0007669"/>
    <property type="project" value="InterPro"/>
</dbReference>
<dbReference type="OrthoDB" id="2019504at2759"/>
<dbReference type="InterPro" id="IPR010301">
    <property type="entry name" value="RRP1"/>
</dbReference>
<evidence type="ECO:0000256" key="2">
    <source>
        <dbReference type="ARBA" id="ARBA00006374"/>
    </source>
</evidence>
<dbReference type="Proteomes" id="UP000631114">
    <property type="component" value="Unassembled WGS sequence"/>
</dbReference>